<evidence type="ECO:0000256" key="1">
    <source>
        <dbReference type="SAM" id="Phobius"/>
    </source>
</evidence>
<reference evidence="2 3" key="1">
    <citation type="submission" date="2011-07" db="EMBL/GenBank/DDBJ databases">
        <authorList>
            <person name="Coyne R."/>
            <person name="Brami D."/>
            <person name="Johnson J."/>
            <person name="Hostetler J."/>
            <person name="Hannick L."/>
            <person name="Clark T."/>
            <person name="Cassidy-Hanley D."/>
            <person name="Inman J."/>
        </authorList>
    </citation>
    <scope>NUCLEOTIDE SEQUENCE [LARGE SCALE GENOMIC DNA]</scope>
    <source>
        <strain evidence="2 3">G5</strain>
    </source>
</reference>
<dbReference type="GeneID" id="14907279"/>
<proteinExistence type="predicted"/>
<evidence type="ECO:0008006" key="4">
    <source>
        <dbReference type="Google" id="ProtNLM"/>
    </source>
</evidence>
<dbReference type="Proteomes" id="UP000008983">
    <property type="component" value="Unassembled WGS sequence"/>
</dbReference>
<keyword evidence="3" id="KW-1185">Reference proteome</keyword>
<protein>
    <recommendedName>
        <fullName evidence="4">Transmembrane protein</fullName>
    </recommendedName>
</protein>
<dbReference type="RefSeq" id="XP_004034645.1">
    <property type="nucleotide sequence ID" value="XM_004034597.1"/>
</dbReference>
<dbReference type="AlphaFoldDB" id="G0QUG3"/>
<evidence type="ECO:0000313" key="3">
    <source>
        <dbReference type="Proteomes" id="UP000008983"/>
    </source>
</evidence>
<feature type="transmembrane region" description="Helical" evidence="1">
    <location>
        <begin position="106"/>
        <end position="134"/>
    </location>
</feature>
<feature type="transmembrane region" description="Helical" evidence="1">
    <location>
        <begin position="6"/>
        <end position="27"/>
    </location>
</feature>
<dbReference type="EMBL" id="GL983911">
    <property type="protein sequence ID" value="EGR31159.1"/>
    <property type="molecule type" value="Genomic_DNA"/>
</dbReference>
<organism evidence="2 3">
    <name type="scientific">Ichthyophthirius multifiliis</name>
    <name type="common">White spot disease agent</name>
    <name type="synonym">Ich</name>
    <dbReference type="NCBI Taxonomy" id="5932"/>
    <lineage>
        <taxon>Eukaryota</taxon>
        <taxon>Sar</taxon>
        <taxon>Alveolata</taxon>
        <taxon>Ciliophora</taxon>
        <taxon>Intramacronucleata</taxon>
        <taxon>Oligohymenophorea</taxon>
        <taxon>Hymenostomatida</taxon>
        <taxon>Ophryoglenina</taxon>
        <taxon>Ichthyophthirius</taxon>
    </lineage>
</organism>
<dbReference type="InParanoid" id="G0QUG3"/>
<keyword evidence="1" id="KW-0812">Transmembrane</keyword>
<accession>G0QUG3</accession>
<keyword evidence="1" id="KW-1133">Transmembrane helix</keyword>
<sequence>MSLAFFFIEDIFSSIIIDFLLFSSLFSSEESLKYQQKESVSEKISEYPGFIQKVSLTYYILGVLKKYSKSSSKLVFFSNSDVFQEENETLFQFFNLQFQMMFFRIFFSYFFTISLIFLAFVFSLYFLILGSFYLS</sequence>
<evidence type="ECO:0000313" key="2">
    <source>
        <dbReference type="EMBL" id="EGR31159.1"/>
    </source>
</evidence>
<keyword evidence="1" id="KW-0472">Membrane</keyword>
<gene>
    <name evidence="2" type="ORF">IMG5_116890</name>
</gene>
<name>G0QUG3_ICHMU</name>